<dbReference type="AlphaFoldDB" id="A0AAE0L4D2"/>
<evidence type="ECO:0000256" key="1">
    <source>
        <dbReference type="SAM" id="MobiDB-lite"/>
    </source>
</evidence>
<protein>
    <recommendedName>
        <fullName evidence="2">PiggyBac transposable element-derived protein domain-containing protein</fullName>
    </recommendedName>
</protein>
<organism evidence="3 4">
    <name type="scientific">Cymbomonas tetramitiformis</name>
    <dbReference type="NCBI Taxonomy" id="36881"/>
    <lineage>
        <taxon>Eukaryota</taxon>
        <taxon>Viridiplantae</taxon>
        <taxon>Chlorophyta</taxon>
        <taxon>Pyramimonadophyceae</taxon>
        <taxon>Pyramimonadales</taxon>
        <taxon>Pyramimonadaceae</taxon>
        <taxon>Cymbomonas</taxon>
    </lineage>
</organism>
<dbReference type="Pfam" id="PF13843">
    <property type="entry name" value="DDE_Tnp_1_7"/>
    <property type="match status" value="1"/>
</dbReference>
<dbReference type="PANTHER" id="PTHR46599">
    <property type="entry name" value="PIGGYBAC TRANSPOSABLE ELEMENT-DERIVED PROTEIN 4"/>
    <property type="match status" value="1"/>
</dbReference>
<dbReference type="PANTHER" id="PTHR46599:SF3">
    <property type="entry name" value="PIGGYBAC TRANSPOSABLE ELEMENT-DERIVED PROTEIN 4"/>
    <property type="match status" value="1"/>
</dbReference>
<evidence type="ECO:0000313" key="4">
    <source>
        <dbReference type="Proteomes" id="UP001190700"/>
    </source>
</evidence>
<dbReference type="InterPro" id="IPR029526">
    <property type="entry name" value="PGBD"/>
</dbReference>
<keyword evidence="4" id="KW-1185">Reference proteome</keyword>
<feature type="compositionally biased region" description="Acidic residues" evidence="1">
    <location>
        <begin position="600"/>
        <end position="631"/>
    </location>
</feature>
<sequence length="916" mass="103310">MDEVAGTCSCRWKGKSGITIEKTDSLPPAILFEFQQKRQREAQAGTRYPPHPHLASQKSAWRSGKHTAYLSQPEPKHTARLVPDAQQDKEERRGWTPTPPSVDFIVTPTYVPGTLYRTESGEPGFIHLLGTDASPIEFEKLYIPRSIYESIAAQATIYAKQTIKKKLDARLKITAVEFCFLNIDPTADSFGRRDHTVKWASISDEEKDELIAFWRSKLDEPDVKFLPEHIIAWRMCTLVAYGLHGIKYDIRHCWSNSLLYQIPILKGFITRDLFKCIQTYVHFEDNEQNAVDVSDCSFKYRRICQQLKVFLQQNKQLSQDYDIDEGTLDTSSRKVRNSTRKRHKPSENMGVTINNKLCDKSGYCWNWEEEHTEGDDSTAGIWRRLAQPAIDQGYRGLIGTVDSRFLGLEIVETLKDLADFRTCSTLDSKRAGMPSAEITALDNDLTWGEYSFLYRNGMEIACWADHNVVHVLQNAFPPGWRGHVIRTDMQQKSSQVWMEVPYSVQHYNQEMAGTDTNNQRMKNNSSTKGRKYVRHPTKMVLYALNMNSNAGHLQYQDEHCGEACSSAFPKSDYLAAVVLAYIKELNASGVPLRTYGKQDLEEDVEVSESDDEAEEDVEVSVESEDEDEEVEAGGSEGLLTPPARTPRRRRCADNESTGVPCVCVYCNQDLFNGTVNSKTCSMCGTCRHDVCAGQPECPRCFLRSDTNPIPLSGQGNAHVVGPVVEEVGAARPTKKRKPTAGTISEPRAQQSIAGHFLQRVETRGGRDCVVCKKLLNKRVQCQWFCMKCKQVNKAERTWGSTMHEQCFAKHKVHAELYEGNTQTRSSAAGAGSSASAAQVVQISESGKIWQVGEHKLEKVIEKTCRDCVNCAKRKQVQTACLKCREVNPDTRSTLWYMCAECFPILHYDAIAKVLSG</sequence>
<dbReference type="EMBL" id="LGRX02009414">
    <property type="protein sequence ID" value="KAK3271711.1"/>
    <property type="molecule type" value="Genomic_DNA"/>
</dbReference>
<feature type="region of interest" description="Disordered" evidence="1">
    <location>
        <begin position="599"/>
        <end position="654"/>
    </location>
</feature>
<evidence type="ECO:0000313" key="3">
    <source>
        <dbReference type="EMBL" id="KAK3271711.1"/>
    </source>
</evidence>
<feature type="region of interest" description="Disordered" evidence="1">
    <location>
        <begin position="38"/>
        <end position="98"/>
    </location>
</feature>
<evidence type="ECO:0000259" key="2">
    <source>
        <dbReference type="Pfam" id="PF13843"/>
    </source>
</evidence>
<feature type="domain" description="PiggyBac transposable element-derived protein" evidence="2">
    <location>
        <begin position="250"/>
        <end position="531"/>
    </location>
</feature>
<accession>A0AAE0L4D2</accession>
<reference evidence="3 4" key="1">
    <citation type="journal article" date="2015" name="Genome Biol. Evol.">
        <title>Comparative Genomics of a Bacterivorous Green Alga Reveals Evolutionary Causalities and Consequences of Phago-Mixotrophic Mode of Nutrition.</title>
        <authorList>
            <person name="Burns J.A."/>
            <person name="Paasch A."/>
            <person name="Narechania A."/>
            <person name="Kim E."/>
        </authorList>
    </citation>
    <scope>NUCLEOTIDE SEQUENCE [LARGE SCALE GENOMIC DNA]</scope>
    <source>
        <strain evidence="3 4">PLY_AMNH</strain>
    </source>
</reference>
<proteinExistence type="predicted"/>
<comment type="caution">
    <text evidence="3">The sequence shown here is derived from an EMBL/GenBank/DDBJ whole genome shotgun (WGS) entry which is preliminary data.</text>
</comment>
<gene>
    <name evidence="3" type="ORF">CYMTET_19957</name>
</gene>
<name>A0AAE0L4D2_9CHLO</name>
<dbReference type="Proteomes" id="UP001190700">
    <property type="component" value="Unassembled WGS sequence"/>
</dbReference>